<gene>
    <name evidence="2" type="ORF">LK10_16060</name>
</gene>
<dbReference type="EMBL" id="JTDL01000141">
    <property type="protein sequence ID" value="KHL01394.1"/>
    <property type="molecule type" value="Genomic_DNA"/>
</dbReference>
<evidence type="ECO:0000256" key="1">
    <source>
        <dbReference type="SAM" id="MobiDB-lite"/>
    </source>
</evidence>
<proteinExistence type="predicted"/>
<feature type="region of interest" description="Disordered" evidence="1">
    <location>
        <begin position="34"/>
        <end position="60"/>
    </location>
</feature>
<dbReference type="AlphaFoldDB" id="A0A0B2ACT9"/>
<comment type="caution">
    <text evidence="2">The sequence shown here is derived from an EMBL/GenBank/DDBJ whole genome shotgun (WGS) entry which is preliminary data.</text>
</comment>
<evidence type="ECO:0000313" key="2">
    <source>
        <dbReference type="EMBL" id="KHL01394.1"/>
    </source>
</evidence>
<sequence>MARGSRTGKPLAPILMSMDISEAPQVLEGQTSIEDLLGEPTPRGVDAPPLQGCLPGLEDV</sequence>
<keyword evidence="3" id="KW-1185">Reference proteome</keyword>
<evidence type="ECO:0000313" key="3">
    <source>
        <dbReference type="Proteomes" id="UP000030982"/>
    </source>
</evidence>
<organism evidence="2 3">
    <name type="scientific">Sinomonas humi</name>
    <dbReference type="NCBI Taxonomy" id="1338436"/>
    <lineage>
        <taxon>Bacteria</taxon>
        <taxon>Bacillati</taxon>
        <taxon>Actinomycetota</taxon>
        <taxon>Actinomycetes</taxon>
        <taxon>Micrococcales</taxon>
        <taxon>Micrococcaceae</taxon>
        <taxon>Sinomonas</taxon>
    </lineage>
</organism>
<reference evidence="2 3" key="1">
    <citation type="submission" date="2014-09" db="EMBL/GenBank/DDBJ databases">
        <title>Genome sequence of Sinomonas sp. MUSC 117.</title>
        <authorList>
            <person name="Lee L.-H."/>
        </authorList>
    </citation>
    <scope>NUCLEOTIDE SEQUENCE [LARGE SCALE GENOMIC DNA]</scope>
    <source>
        <strain evidence="2 3">MUSC 117</strain>
    </source>
</reference>
<dbReference type="Proteomes" id="UP000030982">
    <property type="component" value="Unassembled WGS sequence"/>
</dbReference>
<protein>
    <submittedName>
        <fullName evidence="2">Uncharacterized protein</fullName>
    </submittedName>
</protein>
<name>A0A0B2ACT9_9MICC</name>
<accession>A0A0B2ACT9</accession>